<dbReference type="EMBL" id="JACHMN010000001">
    <property type="protein sequence ID" value="MBB5866964.1"/>
    <property type="molecule type" value="Genomic_DNA"/>
</dbReference>
<name>A0A841BF93_9ACTN</name>
<keyword evidence="4 5" id="KW-0472">Membrane</keyword>
<evidence type="ECO:0000313" key="7">
    <source>
        <dbReference type="Proteomes" id="UP000587527"/>
    </source>
</evidence>
<reference evidence="6 7" key="1">
    <citation type="submission" date="2020-08" db="EMBL/GenBank/DDBJ databases">
        <title>Sequencing the genomes of 1000 actinobacteria strains.</title>
        <authorList>
            <person name="Klenk H.-P."/>
        </authorList>
    </citation>
    <scope>NUCLEOTIDE SEQUENCE [LARGE SCALE GENOMIC DNA]</scope>
    <source>
        <strain evidence="6 7">DSM 45362</strain>
    </source>
</reference>
<evidence type="ECO:0000256" key="2">
    <source>
        <dbReference type="ARBA" id="ARBA00022692"/>
    </source>
</evidence>
<organism evidence="6 7">
    <name type="scientific">Allocatelliglobosispora scoriae</name>
    <dbReference type="NCBI Taxonomy" id="643052"/>
    <lineage>
        <taxon>Bacteria</taxon>
        <taxon>Bacillati</taxon>
        <taxon>Actinomycetota</taxon>
        <taxon>Actinomycetes</taxon>
        <taxon>Micromonosporales</taxon>
        <taxon>Micromonosporaceae</taxon>
        <taxon>Allocatelliglobosispora</taxon>
    </lineage>
</organism>
<feature type="transmembrane region" description="Helical" evidence="5">
    <location>
        <begin position="97"/>
        <end position="115"/>
    </location>
</feature>
<sequence length="118" mass="12450">MNIALWIVQILLAVAFIAAGAMKATSPKEKLAPKLPWVNDFSAATVKFVGIAELLGGIGLILPWALDIAPILTPLAASGLALTMVLAAAYHARKKEYQGIVVNIVLLALSLFVAIGRF</sequence>
<evidence type="ECO:0000256" key="1">
    <source>
        <dbReference type="ARBA" id="ARBA00004141"/>
    </source>
</evidence>
<dbReference type="Pfam" id="PF13564">
    <property type="entry name" value="DoxX_2"/>
    <property type="match status" value="1"/>
</dbReference>
<dbReference type="AlphaFoldDB" id="A0A841BF93"/>
<keyword evidence="3 5" id="KW-1133">Transmembrane helix</keyword>
<evidence type="ECO:0000313" key="6">
    <source>
        <dbReference type="EMBL" id="MBB5866964.1"/>
    </source>
</evidence>
<dbReference type="GO" id="GO:0016020">
    <property type="term" value="C:membrane"/>
    <property type="evidence" value="ECO:0007669"/>
    <property type="project" value="UniProtKB-SubCell"/>
</dbReference>
<feature type="transmembrane region" description="Helical" evidence="5">
    <location>
        <begin position="46"/>
        <end position="65"/>
    </location>
</feature>
<comment type="caution">
    <text evidence="6">The sequence shown here is derived from an EMBL/GenBank/DDBJ whole genome shotgun (WGS) entry which is preliminary data.</text>
</comment>
<proteinExistence type="predicted"/>
<dbReference type="InterPro" id="IPR032808">
    <property type="entry name" value="DoxX"/>
</dbReference>
<gene>
    <name evidence="6" type="ORF">F4553_000343</name>
</gene>
<comment type="subcellular location">
    <subcellularLocation>
        <location evidence="1">Membrane</location>
        <topology evidence="1">Multi-pass membrane protein</topology>
    </subcellularLocation>
</comment>
<keyword evidence="7" id="KW-1185">Reference proteome</keyword>
<evidence type="ECO:0000256" key="3">
    <source>
        <dbReference type="ARBA" id="ARBA00022989"/>
    </source>
</evidence>
<accession>A0A841BF93</accession>
<feature type="transmembrane region" description="Helical" evidence="5">
    <location>
        <begin position="6"/>
        <end position="25"/>
    </location>
</feature>
<dbReference type="RefSeq" id="WP_184831175.1">
    <property type="nucleotide sequence ID" value="NZ_JACHMN010000001.1"/>
</dbReference>
<feature type="transmembrane region" description="Helical" evidence="5">
    <location>
        <begin position="71"/>
        <end position="90"/>
    </location>
</feature>
<evidence type="ECO:0000256" key="4">
    <source>
        <dbReference type="ARBA" id="ARBA00023136"/>
    </source>
</evidence>
<evidence type="ECO:0000256" key="5">
    <source>
        <dbReference type="SAM" id="Phobius"/>
    </source>
</evidence>
<dbReference type="Proteomes" id="UP000587527">
    <property type="component" value="Unassembled WGS sequence"/>
</dbReference>
<protein>
    <submittedName>
        <fullName evidence="6">Putative membrane protein YphA (DoxX/SURF4 family)</fullName>
    </submittedName>
</protein>
<keyword evidence="2 5" id="KW-0812">Transmembrane</keyword>